<feature type="signal peptide" evidence="1">
    <location>
        <begin position="1"/>
        <end position="23"/>
    </location>
</feature>
<organism evidence="3 4">
    <name type="scientific">Lepisosteus oculatus</name>
    <name type="common">Spotted gar</name>
    <dbReference type="NCBI Taxonomy" id="7918"/>
    <lineage>
        <taxon>Eukaryota</taxon>
        <taxon>Metazoa</taxon>
        <taxon>Chordata</taxon>
        <taxon>Craniata</taxon>
        <taxon>Vertebrata</taxon>
        <taxon>Euteleostomi</taxon>
        <taxon>Actinopterygii</taxon>
        <taxon>Neopterygii</taxon>
        <taxon>Holostei</taxon>
        <taxon>Semionotiformes</taxon>
        <taxon>Lepisosteidae</taxon>
        <taxon>Lepisosteus</taxon>
    </lineage>
</organism>
<dbReference type="STRING" id="7918.ENSLOCP00000021263"/>
<dbReference type="Bgee" id="ENSLOCG00000017200">
    <property type="expression patterns" value="Expressed in mesonephros and 7 other cell types or tissues"/>
</dbReference>
<dbReference type="AlphaFoldDB" id="W5NKV4"/>
<dbReference type="InterPro" id="IPR013106">
    <property type="entry name" value="Ig_V-set"/>
</dbReference>
<dbReference type="SUPFAM" id="SSF48726">
    <property type="entry name" value="Immunoglobulin"/>
    <property type="match status" value="1"/>
</dbReference>
<dbReference type="GeneTree" id="ENSGT00940000153770"/>
<dbReference type="GO" id="GO:0006955">
    <property type="term" value="P:immune response"/>
    <property type="evidence" value="ECO:0000318"/>
    <property type="project" value="GO_Central"/>
</dbReference>
<reference evidence="3" key="3">
    <citation type="submission" date="2025-09" db="UniProtKB">
        <authorList>
            <consortium name="Ensembl"/>
        </authorList>
    </citation>
    <scope>IDENTIFICATION</scope>
</reference>
<accession>W5NKV4</accession>
<dbReference type="InParanoid" id="W5NKV4"/>
<evidence type="ECO:0000313" key="3">
    <source>
        <dbReference type="Ensembl" id="ENSLOCP00000021263.1"/>
    </source>
</evidence>
<feature type="chain" id="PRO_5004867772" description="Ig-like domain-containing protein" evidence="1">
    <location>
        <begin position="24"/>
        <end position="124"/>
    </location>
</feature>
<dbReference type="eggNOG" id="ENOG502S3KF">
    <property type="taxonomic scope" value="Eukaryota"/>
</dbReference>
<dbReference type="HOGENOM" id="CLU_077975_4_1_1"/>
<dbReference type="Gene3D" id="2.60.40.10">
    <property type="entry name" value="Immunoglobulins"/>
    <property type="match status" value="1"/>
</dbReference>
<dbReference type="InterPro" id="IPR036179">
    <property type="entry name" value="Ig-like_dom_sf"/>
</dbReference>
<sequence>HRTMMLPILLLGSLGLFAQESSGQIVLTQTPSPSVFPGNSVSISCTTSSSVNFSGTNYLNLYLQKPGQAPQLLIYYTTNQQSGVPDRFTGSGSGTAFALTITGVQDEDAGDYYCQYCFGTPRTQ</sequence>
<dbReference type="InterPro" id="IPR007110">
    <property type="entry name" value="Ig-like_dom"/>
</dbReference>
<dbReference type="FunFam" id="2.60.40.10:FF:001230">
    <property type="entry name" value="Immunoglobulin kappa variable 8-16"/>
    <property type="match status" value="1"/>
</dbReference>
<dbReference type="PROSITE" id="PS50835">
    <property type="entry name" value="IG_LIKE"/>
    <property type="match status" value="1"/>
</dbReference>
<dbReference type="InterPro" id="IPR013783">
    <property type="entry name" value="Ig-like_fold"/>
</dbReference>
<evidence type="ECO:0000256" key="1">
    <source>
        <dbReference type="SAM" id="SignalP"/>
    </source>
</evidence>
<proteinExistence type="predicted"/>
<keyword evidence="4" id="KW-1185">Reference proteome</keyword>
<dbReference type="Ensembl" id="ENSLOCT00000021299.1">
    <property type="protein sequence ID" value="ENSLOCP00000021263.1"/>
    <property type="gene ID" value="ENSLOCG00000017200.1"/>
</dbReference>
<evidence type="ECO:0000313" key="4">
    <source>
        <dbReference type="Proteomes" id="UP000018468"/>
    </source>
</evidence>
<feature type="domain" description="Ig-like" evidence="2">
    <location>
        <begin position="23"/>
        <end position="115"/>
    </location>
</feature>
<protein>
    <recommendedName>
        <fullName evidence="2">Ig-like domain-containing protein</fullName>
    </recommendedName>
</protein>
<dbReference type="InterPro" id="IPR050150">
    <property type="entry name" value="IgV_Light_Chain"/>
</dbReference>
<dbReference type="SMART" id="SM00406">
    <property type="entry name" value="IGv"/>
    <property type="match status" value="1"/>
</dbReference>
<reference evidence="3" key="2">
    <citation type="submission" date="2025-08" db="UniProtKB">
        <authorList>
            <consortium name="Ensembl"/>
        </authorList>
    </citation>
    <scope>IDENTIFICATION</scope>
</reference>
<reference evidence="4" key="1">
    <citation type="submission" date="2011-12" db="EMBL/GenBank/DDBJ databases">
        <title>The Draft Genome of Lepisosteus oculatus.</title>
        <authorList>
            <consortium name="The Broad Institute Genome Assembly &amp; Analysis Group"/>
            <consortium name="Computational R&amp;D Group"/>
            <consortium name="and Sequencing Platform"/>
            <person name="Di Palma F."/>
            <person name="Alfoldi J."/>
            <person name="Johnson J."/>
            <person name="Berlin A."/>
            <person name="Gnerre S."/>
            <person name="Jaffe D."/>
            <person name="MacCallum I."/>
            <person name="Young S."/>
            <person name="Walker B.J."/>
            <person name="Lander E.S."/>
            <person name="Lindblad-Toh K."/>
        </authorList>
    </citation>
    <scope>NUCLEOTIDE SEQUENCE [LARGE SCALE GENOMIC DNA]</scope>
</reference>
<dbReference type="Proteomes" id="UP000018468">
    <property type="component" value="Unassembled WGS sequence"/>
</dbReference>
<dbReference type="OMA" id="INCKANS"/>
<evidence type="ECO:0000259" key="2">
    <source>
        <dbReference type="PROSITE" id="PS50835"/>
    </source>
</evidence>
<dbReference type="PANTHER" id="PTHR23267">
    <property type="entry name" value="IMMUNOGLOBULIN LIGHT CHAIN"/>
    <property type="match status" value="1"/>
</dbReference>
<name>W5NKV4_LEPOC</name>
<keyword evidence="1" id="KW-0732">Signal</keyword>
<dbReference type="Pfam" id="PF07686">
    <property type="entry name" value="V-set"/>
    <property type="match status" value="1"/>
</dbReference>
<dbReference type="GO" id="GO:0019814">
    <property type="term" value="C:immunoglobulin complex"/>
    <property type="evidence" value="ECO:0000318"/>
    <property type="project" value="GO_Central"/>
</dbReference>